<accession>A0A7W9UYV2</accession>
<evidence type="ECO:0008006" key="4">
    <source>
        <dbReference type="Google" id="ProtNLM"/>
    </source>
</evidence>
<feature type="transmembrane region" description="Helical" evidence="1">
    <location>
        <begin position="131"/>
        <end position="152"/>
    </location>
</feature>
<reference evidence="2 3" key="1">
    <citation type="submission" date="2020-08" db="EMBL/GenBank/DDBJ databases">
        <title>Genomic Encyclopedia of Type Strains, Phase III (KMG-III): the genomes of soil and plant-associated and newly described type strains.</title>
        <authorList>
            <person name="Whitman W."/>
        </authorList>
    </citation>
    <scope>NUCLEOTIDE SEQUENCE [LARGE SCALE GENOMIC DNA]</scope>
    <source>
        <strain evidence="2 3">CECT 8305</strain>
    </source>
</reference>
<keyword evidence="1" id="KW-0812">Transmembrane</keyword>
<dbReference type="Proteomes" id="UP000588098">
    <property type="component" value="Unassembled WGS sequence"/>
</dbReference>
<organism evidence="2 3">
    <name type="scientific">Streptomyces zagrosensis</name>
    <dbReference type="NCBI Taxonomy" id="1042984"/>
    <lineage>
        <taxon>Bacteria</taxon>
        <taxon>Bacillati</taxon>
        <taxon>Actinomycetota</taxon>
        <taxon>Actinomycetes</taxon>
        <taxon>Kitasatosporales</taxon>
        <taxon>Streptomycetaceae</taxon>
        <taxon>Streptomyces</taxon>
    </lineage>
</organism>
<keyword evidence="3" id="KW-1185">Reference proteome</keyword>
<proteinExistence type="predicted"/>
<sequence length="225" mass="22754">MTAVLPLLRYQTALLIRSHRWLPPLLLYGIFLVVGVQSGQPILDSLGYTAAGLLPVAAWLVRVCVVGDPPAARQIAAAATSPARVHLACVLTALLCSVALGTLATGIVAGISSPYSADHRVAVPIGEATAGGLLAAVTCALLGTAVGALCNWPLLRRPGWAMLATTLAALLTLVQRSSPAQAAVGDLVSGSHSGTVPMPIWPCLVAALACAAATAAACALSSRRS</sequence>
<evidence type="ECO:0000313" key="3">
    <source>
        <dbReference type="Proteomes" id="UP000588098"/>
    </source>
</evidence>
<evidence type="ECO:0000256" key="1">
    <source>
        <dbReference type="SAM" id="Phobius"/>
    </source>
</evidence>
<dbReference type="AlphaFoldDB" id="A0A7W9UYV2"/>
<keyword evidence="1" id="KW-0472">Membrane</keyword>
<feature type="transmembrane region" description="Helical" evidence="1">
    <location>
        <begin position="159"/>
        <end position="178"/>
    </location>
</feature>
<protein>
    <recommendedName>
        <fullName evidence="4">ABC transporter</fullName>
    </recommendedName>
</protein>
<keyword evidence="1" id="KW-1133">Transmembrane helix</keyword>
<dbReference type="EMBL" id="JACHJL010000007">
    <property type="protein sequence ID" value="MBB5936077.1"/>
    <property type="molecule type" value="Genomic_DNA"/>
</dbReference>
<feature type="transmembrane region" description="Helical" evidence="1">
    <location>
        <begin position="85"/>
        <end position="111"/>
    </location>
</feature>
<feature type="transmembrane region" description="Helical" evidence="1">
    <location>
        <begin position="21"/>
        <end position="39"/>
    </location>
</feature>
<feature type="transmembrane region" description="Helical" evidence="1">
    <location>
        <begin position="198"/>
        <end position="220"/>
    </location>
</feature>
<comment type="caution">
    <text evidence="2">The sequence shown here is derived from an EMBL/GenBank/DDBJ whole genome shotgun (WGS) entry which is preliminary data.</text>
</comment>
<feature type="transmembrane region" description="Helical" evidence="1">
    <location>
        <begin position="45"/>
        <end position="65"/>
    </location>
</feature>
<dbReference type="RefSeq" id="WP_184572723.1">
    <property type="nucleotide sequence ID" value="NZ_JACHJL010000007.1"/>
</dbReference>
<name>A0A7W9UYV2_9ACTN</name>
<evidence type="ECO:0000313" key="2">
    <source>
        <dbReference type="EMBL" id="MBB5936077.1"/>
    </source>
</evidence>
<gene>
    <name evidence="2" type="ORF">FHS42_003152</name>
</gene>